<dbReference type="EMBL" id="BAAATR010000004">
    <property type="protein sequence ID" value="GAA2234361.1"/>
    <property type="molecule type" value="Genomic_DNA"/>
</dbReference>
<name>A0ABN3DLW0_9ACTN</name>
<feature type="chain" id="PRO_5046608620" description="Secreted protein" evidence="1">
    <location>
        <begin position="31"/>
        <end position="170"/>
    </location>
</feature>
<reference evidence="2 3" key="1">
    <citation type="journal article" date="2019" name="Int. J. Syst. Evol. Microbiol.">
        <title>The Global Catalogue of Microorganisms (GCM) 10K type strain sequencing project: providing services to taxonomists for standard genome sequencing and annotation.</title>
        <authorList>
            <consortium name="The Broad Institute Genomics Platform"/>
            <consortium name="The Broad Institute Genome Sequencing Center for Infectious Disease"/>
            <person name="Wu L."/>
            <person name="Ma J."/>
        </authorList>
    </citation>
    <scope>NUCLEOTIDE SEQUENCE [LARGE SCALE GENOMIC DNA]</scope>
    <source>
        <strain evidence="2 3">JCM 7356</strain>
    </source>
</reference>
<evidence type="ECO:0000313" key="3">
    <source>
        <dbReference type="Proteomes" id="UP001500305"/>
    </source>
</evidence>
<keyword evidence="1" id="KW-0732">Signal</keyword>
<dbReference type="Proteomes" id="UP001500305">
    <property type="component" value="Unassembled WGS sequence"/>
</dbReference>
<feature type="signal peptide" evidence="1">
    <location>
        <begin position="1"/>
        <end position="30"/>
    </location>
</feature>
<comment type="caution">
    <text evidence="2">The sequence shown here is derived from an EMBL/GenBank/DDBJ whole genome shotgun (WGS) entry which is preliminary data.</text>
</comment>
<evidence type="ECO:0000313" key="2">
    <source>
        <dbReference type="EMBL" id="GAA2234361.1"/>
    </source>
</evidence>
<accession>A0ABN3DLW0</accession>
<proteinExistence type="predicted"/>
<keyword evidence="3" id="KW-1185">Reference proteome</keyword>
<protein>
    <recommendedName>
        <fullName evidence="4">Secreted protein</fullName>
    </recommendedName>
</protein>
<organism evidence="2 3">
    <name type="scientific">Kitasatospora cystarginea</name>
    <dbReference type="NCBI Taxonomy" id="58350"/>
    <lineage>
        <taxon>Bacteria</taxon>
        <taxon>Bacillati</taxon>
        <taxon>Actinomycetota</taxon>
        <taxon>Actinomycetes</taxon>
        <taxon>Kitasatosporales</taxon>
        <taxon>Streptomycetaceae</taxon>
        <taxon>Kitasatospora</taxon>
    </lineage>
</organism>
<evidence type="ECO:0000256" key="1">
    <source>
        <dbReference type="SAM" id="SignalP"/>
    </source>
</evidence>
<dbReference type="RefSeq" id="WP_344635325.1">
    <property type="nucleotide sequence ID" value="NZ_BAAATR010000004.1"/>
</dbReference>
<gene>
    <name evidence="2" type="ORF">GCM10010430_13860</name>
</gene>
<evidence type="ECO:0008006" key="4">
    <source>
        <dbReference type="Google" id="ProtNLM"/>
    </source>
</evidence>
<sequence>MRGIRGTVRRLAVTAMAALTLGGGLTFATAGPAAAGGWGCSGSEVSGSPYAVKDDNGNVFSWAHLYYDSSSGQNCAVNVKVPALSGTPSWTYVHLATCAETSPGNCTSTQADDDPTDFSKRYSQYAGPVRVNAQGHCVSLWAETYDNDTSNRIHAWYWSGQFAPEAFHCG</sequence>